<dbReference type="InterPro" id="IPR059181">
    <property type="entry name" value="RWDD2A-B_C"/>
</dbReference>
<dbReference type="EMBL" id="KI966371">
    <property type="protein sequence ID" value="EWC48948.1"/>
    <property type="molecule type" value="Genomic_DNA"/>
</dbReference>
<evidence type="ECO:0000313" key="3">
    <source>
        <dbReference type="Proteomes" id="UP000024837"/>
    </source>
</evidence>
<name>W7I9E6_9PEZI</name>
<evidence type="ECO:0000313" key="2">
    <source>
        <dbReference type="EMBL" id="EWC48948.1"/>
    </source>
</evidence>
<dbReference type="Pfam" id="PF06544">
    <property type="entry name" value="Prp3_C"/>
    <property type="match status" value="1"/>
</dbReference>
<dbReference type="InterPro" id="IPR010541">
    <property type="entry name" value="Prp3_C"/>
</dbReference>
<evidence type="ECO:0000259" key="1">
    <source>
        <dbReference type="Pfam" id="PF06544"/>
    </source>
</evidence>
<protein>
    <recommendedName>
        <fullName evidence="1">Small nuclear ribonucleoprotein Prp3 C-terminal domain-containing protein</fullName>
    </recommendedName>
</protein>
<dbReference type="AlphaFoldDB" id="W7I9E6"/>
<proteinExistence type="predicted"/>
<dbReference type="HOGENOM" id="CLU_1970495_0_0_1"/>
<reference evidence="2 3" key="1">
    <citation type="submission" date="2013-05" db="EMBL/GenBank/DDBJ databases">
        <title>Drechslerella stenobrocha genome reveals carnivorous origination and mechanical trapping mechanism of predatory fungi.</title>
        <authorList>
            <person name="Liu X."/>
            <person name="Zhang W."/>
            <person name="Liu K."/>
        </authorList>
    </citation>
    <scope>NUCLEOTIDE SEQUENCE [LARGE SCALE GENOMIC DNA]</scope>
    <source>
        <strain evidence="2 3">248</strain>
    </source>
</reference>
<dbReference type="InterPro" id="IPR017359">
    <property type="entry name" value="Phi-like"/>
</dbReference>
<gene>
    <name evidence="2" type="ORF">DRE_00253</name>
</gene>
<dbReference type="PANTHER" id="PTHR15955:SF8">
    <property type="entry name" value="RWD DOMAIN-CONTAINING PROTEIN 2B-RELATED"/>
    <property type="match status" value="1"/>
</dbReference>
<dbReference type="CDD" id="cd24163">
    <property type="entry name" value="RWDD2_C"/>
    <property type="match status" value="1"/>
</dbReference>
<keyword evidence="3" id="KW-1185">Reference proteome</keyword>
<sequence>MLFARVFFMFHHIRAPRKRELIQSLAKSMSLTGVCKHGSPGFLYVEGEALQVQAYIKEIKRMRWQSVEVRRKEQETLADNMPLETARRLTGPFGVVEVESSGEMSEKLQAVGLADFLHKAMTRTGP</sequence>
<dbReference type="Proteomes" id="UP000024837">
    <property type="component" value="Unassembled WGS sequence"/>
</dbReference>
<accession>W7I9E6</accession>
<organism evidence="2 3">
    <name type="scientific">Drechslerella stenobrocha 248</name>
    <dbReference type="NCBI Taxonomy" id="1043628"/>
    <lineage>
        <taxon>Eukaryota</taxon>
        <taxon>Fungi</taxon>
        <taxon>Dikarya</taxon>
        <taxon>Ascomycota</taxon>
        <taxon>Pezizomycotina</taxon>
        <taxon>Orbiliomycetes</taxon>
        <taxon>Orbiliales</taxon>
        <taxon>Orbiliaceae</taxon>
        <taxon>Drechslerella</taxon>
    </lineage>
</organism>
<dbReference type="OrthoDB" id="432412at2759"/>
<feature type="domain" description="Small nuclear ribonucleoprotein Prp3 C-terminal" evidence="1">
    <location>
        <begin position="8"/>
        <end position="75"/>
    </location>
</feature>
<dbReference type="PANTHER" id="PTHR15955">
    <property type="entry name" value="RWD DOMAIN CONTAINING PROTEIN 2"/>
    <property type="match status" value="1"/>
</dbReference>